<dbReference type="InterPro" id="IPR012970">
    <property type="entry name" value="Lyase_8_alpha_N"/>
</dbReference>
<dbReference type="SUPFAM" id="SSF49863">
    <property type="entry name" value="Hyaluronate lyase-like, C-terminal domain"/>
    <property type="match status" value="1"/>
</dbReference>
<dbReference type="InterPro" id="IPR038970">
    <property type="entry name" value="Lyase_8"/>
</dbReference>
<dbReference type="Pfam" id="PF03422">
    <property type="entry name" value="CBM_6"/>
    <property type="match status" value="1"/>
</dbReference>
<dbReference type="Pfam" id="PF08124">
    <property type="entry name" value="Lyase_8_N"/>
    <property type="match status" value="1"/>
</dbReference>
<dbReference type="Gene3D" id="2.60.120.260">
    <property type="entry name" value="Galactose-binding domain-like"/>
    <property type="match status" value="1"/>
</dbReference>
<dbReference type="Gene3D" id="2.70.98.10">
    <property type="match status" value="1"/>
</dbReference>
<dbReference type="InterPro" id="IPR013783">
    <property type="entry name" value="Ig-like_fold"/>
</dbReference>
<dbReference type="InterPro" id="IPR005084">
    <property type="entry name" value="CBM6"/>
</dbReference>
<dbReference type="InterPro" id="IPR018905">
    <property type="entry name" value="A-galactase_NEW3"/>
</dbReference>
<feature type="chain" id="PRO_5045904883" description="CBM6 domain-containing protein" evidence="4">
    <location>
        <begin position="20"/>
        <end position="1053"/>
    </location>
</feature>
<evidence type="ECO:0000256" key="4">
    <source>
        <dbReference type="SAM" id="SignalP"/>
    </source>
</evidence>
<evidence type="ECO:0000259" key="5">
    <source>
        <dbReference type="PROSITE" id="PS51175"/>
    </source>
</evidence>
<dbReference type="SUPFAM" id="SSF74650">
    <property type="entry name" value="Galactose mutarotase-like"/>
    <property type="match status" value="1"/>
</dbReference>
<gene>
    <name evidence="6" type="ORF">AM1BK_36400</name>
</gene>
<comment type="similarity">
    <text evidence="1">Belongs to the polysaccharide lyase 8 family.</text>
</comment>
<dbReference type="SUPFAM" id="SSF48230">
    <property type="entry name" value="Chondroitin AC/alginate lyase"/>
    <property type="match status" value="1"/>
</dbReference>
<reference evidence="6 7" key="1">
    <citation type="journal article" date="2022" name="Int. J. Syst. Evol. Microbiol.">
        <title>Neobacillus kokaensis sp. nov., isolated from soil.</title>
        <authorList>
            <person name="Yuki K."/>
            <person name="Matsubara H."/>
            <person name="Yamaguchi S."/>
        </authorList>
    </citation>
    <scope>NUCLEOTIDE SEQUENCE [LARGE SCALE GENOMIC DNA]</scope>
    <source>
        <strain evidence="6 7">LOB 377</strain>
    </source>
</reference>
<dbReference type="SMART" id="SM00606">
    <property type="entry name" value="CBD_IV"/>
    <property type="match status" value="1"/>
</dbReference>
<accession>A0ABQ3N5V7</accession>
<dbReference type="InterPro" id="IPR008929">
    <property type="entry name" value="Chondroitin_lyas"/>
</dbReference>
<organism evidence="6 7">
    <name type="scientific">Neobacillus kokaensis</name>
    <dbReference type="NCBI Taxonomy" id="2759023"/>
    <lineage>
        <taxon>Bacteria</taxon>
        <taxon>Bacillati</taxon>
        <taxon>Bacillota</taxon>
        <taxon>Bacilli</taxon>
        <taxon>Bacillales</taxon>
        <taxon>Bacillaceae</taxon>
        <taxon>Neobacillus</taxon>
    </lineage>
</organism>
<keyword evidence="2 4" id="KW-0732">Signal</keyword>
<protein>
    <recommendedName>
        <fullName evidence="5">CBM6 domain-containing protein</fullName>
    </recommendedName>
</protein>
<comment type="caution">
    <text evidence="6">The sequence shown here is derived from an EMBL/GenBank/DDBJ whole genome shotgun (WGS) entry which is preliminary data.</text>
</comment>
<evidence type="ECO:0000256" key="2">
    <source>
        <dbReference type="ARBA" id="ARBA00022729"/>
    </source>
</evidence>
<evidence type="ECO:0000256" key="3">
    <source>
        <dbReference type="ARBA" id="ARBA00023239"/>
    </source>
</evidence>
<evidence type="ECO:0000256" key="1">
    <source>
        <dbReference type="ARBA" id="ARBA00006699"/>
    </source>
</evidence>
<evidence type="ECO:0000313" key="7">
    <source>
        <dbReference type="Proteomes" id="UP000637074"/>
    </source>
</evidence>
<dbReference type="InterPro" id="IPR006584">
    <property type="entry name" value="Cellulose-bd_IV"/>
</dbReference>
<dbReference type="Pfam" id="PF02278">
    <property type="entry name" value="Lyase_8"/>
    <property type="match status" value="1"/>
</dbReference>
<keyword evidence="3" id="KW-0456">Lyase</keyword>
<sequence length="1053" mass="116778">MVSILVTVLLMAPMFTAFYGKDVAAAEMTDEFTMLREKWKDYLTGGSGFDRDDPDISSFVKGIDAKVTNAEGTGAWDTMDRSENRKYLWNDLTSTTDSADVSNNYYRLKDMALAYSSEGSKLYQNQLLKQDIISGLDWMYANRYNEKKSEYGNWWNWEIGAPMALKDILVVMYKDLSADQIDNYTKAIDRFVPDPTKRTNYPSLSETGANRMDKALIVIIRGIVGKNSERISTGRDALSQVFEYVTDGDGFYKDGSFVQHNYVPYNGSYGIVLMDHLADVLYILAESTWKVTDHNLQNVYNWVFDSFEPLIYKGAMMDMTRGRAISREGSQDHSAGRSVIIPILQLSGAAPPDVAMKIKSMVKYWIESDKTFDNYVAGLNINDMLLVKKVMKDSSITPRGELVKHQVFAAMDQVVHRSQGFGFGISMSSKRISSFEMGTASGAENTKGWHTGYGMTYLYNNDLTQFSDDFWPTVNMLRLPGTTTDGSKGSPLQSWKPYFSSKTWVGGSSIDGLYGATGMEFDLENSSLTGKKSWFSFDDEIVALGTGITGSDDKEAETIVENRKLNASGNNALTVNGETKSNQLGWSQTMEKVKWAHLKGDVQGSDIGYYFPGSSTVSGLREARTGSWKDINIGGSDKPITKNYLSLALEHGVKPNNASYSYVVLPNKSPGETEQYSQHSDIDIVSNTSDVQAVKEKKLGLIGANFWNPGEVDFIRSYQPASVMVKENGDELTLSLSDPTQIQDQITLELGKIGSKVITKDDSIKVVQTSPYIKVEVDVAKSLGKTHTITFKSTANGGKLPPVARIDVVMKDKVYRGDQVPVKINLSNSGKRVLPGGELSFNVPEGWVIDSENLIVPELHPSESYTLDAKMIIPEDVKYDKYEINALLKAGNTIQNASKSIEVIRQYLKVSPVSESLKGIVVEGEDFSAQGGGSVNIVPKPGASEGNAINLWDHSGHWLEWKVSVPHSGKYKVVVRYSTDSTTSNRDFSIDGGSEVYFNFPTTKGWNNWSDVMLTDINGNPLEFNLENGEHVFHMTNVSSPLNIDYLKLVEVN</sequence>
<dbReference type="Gene3D" id="2.60.40.10">
    <property type="entry name" value="Immunoglobulins"/>
    <property type="match status" value="1"/>
</dbReference>
<feature type="signal peptide" evidence="4">
    <location>
        <begin position="1"/>
        <end position="19"/>
    </location>
</feature>
<dbReference type="PANTHER" id="PTHR38481:SF1">
    <property type="entry name" value="HYALURONATE LYASE"/>
    <property type="match status" value="1"/>
</dbReference>
<dbReference type="InterPro" id="IPR011013">
    <property type="entry name" value="Gal_mutarotase_sf_dom"/>
</dbReference>
<proteinExistence type="inferred from homology"/>
<dbReference type="InterPro" id="IPR004103">
    <property type="entry name" value="Lyase_8_C"/>
</dbReference>
<dbReference type="Proteomes" id="UP000637074">
    <property type="component" value="Unassembled WGS sequence"/>
</dbReference>
<dbReference type="Pfam" id="PF02884">
    <property type="entry name" value="Lyase_8_C"/>
    <property type="match status" value="1"/>
</dbReference>
<dbReference type="EMBL" id="BNDS01000018">
    <property type="protein sequence ID" value="GHI00098.1"/>
    <property type="molecule type" value="Genomic_DNA"/>
</dbReference>
<dbReference type="CDD" id="cd01083">
    <property type="entry name" value="GAG_Lyase"/>
    <property type="match status" value="1"/>
</dbReference>
<dbReference type="PROSITE" id="PS51175">
    <property type="entry name" value="CBM6"/>
    <property type="match status" value="1"/>
</dbReference>
<dbReference type="InterPro" id="IPR008979">
    <property type="entry name" value="Galactose-bd-like_sf"/>
</dbReference>
<dbReference type="InterPro" id="IPR011071">
    <property type="entry name" value="Lyase_8-like_C"/>
</dbReference>
<dbReference type="InterPro" id="IPR003159">
    <property type="entry name" value="Lyase_8_central_dom"/>
</dbReference>
<dbReference type="Gene3D" id="2.60.220.10">
    <property type="entry name" value="Polysaccharide lyase family 8-like, C-terminal"/>
    <property type="match status" value="1"/>
</dbReference>
<keyword evidence="7" id="KW-1185">Reference proteome</keyword>
<dbReference type="PANTHER" id="PTHR38481">
    <property type="entry name" value="HYALURONATE LYASE"/>
    <property type="match status" value="1"/>
</dbReference>
<feature type="domain" description="CBM6" evidence="5">
    <location>
        <begin position="920"/>
        <end position="1050"/>
    </location>
</feature>
<dbReference type="InterPro" id="IPR014718">
    <property type="entry name" value="GH-type_carb-bd"/>
</dbReference>
<name>A0ABQ3N5V7_9BACI</name>
<dbReference type="SUPFAM" id="SSF49785">
    <property type="entry name" value="Galactose-binding domain-like"/>
    <property type="match status" value="1"/>
</dbReference>
<evidence type="ECO:0000313" key="6">
    <source>
        <dbReference type="EMBL" id="GHI00098.1"/>
    </source>
</evidence>
<dbReference type="Gene3D" id="1.50.10.100">
    <property type="entry name" value="Chondroitin AC/alginate lyase"/>
    <property type="match status" value="1"/>
</dbReference>
<dbReference type="Pfam" id="PF10633">
    <property type="entry name" value="NPCBM_assoc"/>
    <property type="match status" value="1"/>
</dbReference>